<feature type="transmembrane region" description="Helical" evidence="1">
    <location>
        <begin position="66"/>
        <end position="91"/>
    </location>
</feature>
<gene>
    <name evidence="2" type="ORF">Adu01nite_01570</name>
</gene>
<evidence type="ECO:0000256" key="1">
    <source>
        <dbReference type="SAM" id="Phobius"/>
    </source>
</evidence>
<dbReference type="Proteomes" id="UP000637628">
    <property type="component" value="Unassembled WGS sequence"/>
</dbReference>
<protein>
    <submittedName>
        <fullName evidence="2">Uncharacterized protein</fullName>
    </submittedName>
</protein>
<dbReference type="EMBL" id="BOML01000002">
    <property type="protein sequence ID" value="GID98806.1"/>
    <property type="molecule type" value="Genomic_DNA"/>
</dbReference>
<evidence type="ECO:0000313" key="3">
    <source>
        <dbReference type="Proteomes" id="UP000637628"/>
    </source>
</evidence>
<proteinExistence type="predicted"/>
<evidence type="ECO:0000313" key="2">
    <source>
        <dbReference type="EMBL" id="GID98806.1"/>
    </source>
</evidence>
<keyword evidence="1" id="KW-1133">Transmembrane helix</keyword>
<keyword evidence="1" id="KW-0812">Transmembrane</keyword>
<keyword evidence="3" id="KW-1185">Reference proteome</keyword>
<comment type="caution">
    <text evidence="2">The sequence shown here is derived from an EMBL/GenBank/DDBJ whole genome shotgun (WGS) entry which is preliminary data.</text>
</comment>
<name>A0ABQ3YMK0_9ACTN</name>
<reference evidence="2 3" key="1">
    <citation type="submission" date="2021-01" db="EMBL/GenBank/DDBJ databases">
        <title>Whole genome shotgun sequence of Actinoplanes durhamensis NBRC 14914.</title>
        <authorList>
            <person name="Komaki H."/>
            <person name="Tamura T."/>
        </authorList>
    </citation>
    <scope>NUCLEOTIDE SEQUENCE [LARGE SCALE GENOMIC DNA]</scope>
    <source>
        <strain evidence="2 3">NBRC 14914</strain>
    </source>
</reference>
<keyword evidence="1" id="KW-0472">Membrane</keyword>
<organism evidence="2 3">
    <name type="scientific">Paractinoplanes durhamensis</name>
    <dbReference type="NCBI Taxonomy" id="113563"/>
    <lineage>
        <taxon>Bacteria</taxon>
        <taxon>Bacillati</taxon>
        <taxon>Actinomycetota</taxon>
        <taxon>Actinomycetes</taxon>
        <taxon>Micromonosporales</taxon>
        <taxon>Micromonosporaceae</taxon>
        <taxon>Paractinoplanes</taxon>
    </lineage>
</organism>
<accession>A0ABQ3YMK0</accession>
<sequence>MGIYVARDRTTTVISRTNLRVPDGRPVRRRWSALVEIRVPEQPAPADRSVPAVVAVGLPPVLVALFAMRFLGVEIGIFAGGLLFLVLWALVPPVRRRRARRVHASSVAGARTLTAAPERTAFDRAVATADRISETWPALGDLVDVPEAETLLAEALWEISGVLARREELTGVLAGLTRPDFAGLSPVDGTAEKLQAHIRATKEALSAVEIDLAAREASLRRAEEAGRTFIRERELREAIQAAERSLSAHQDPALPAADPAADLAEHTQLVLSAYRELNASLRAS</sequence>
<dbReference type="RefSeq" id="WP_203724226.1">
    <property type="nucleotide sequence ID" value="NZ_BAAATX010000008.1"/>
</dbReference>